<dbReference type="InterPro" id="IPR006176">
    <property type="entry name" value="3-OHacyl-CoA_DH_NAD-bd"/>
</dbReference>
<dbReference type="FunFam" id="3.40.50.720:FF:000009">
    <property type="entry name" value="Fatty oxidation complex, alpha subunit"/>
    <property type="match status" value="1"/>
</dbReference>
<dbReference type="EMBL" id="FUFT01000007">
    <property type="protein sequence ID" value="SJL84872.1"/>
    <property type="molecule type" value="Genomic_DNA"/>
</dbReference>
<dbReference type="STRING" id="1918946.VPAL9027_02872"/>
<dbReference type="Pfam" id="PF00378">
    <property type="entry name" value="ECH_1"/>
    <property type="match status" value="1"/>
</dbReference>
<evidence type="ECO:0000256" key="6">
    <source>
        <dbReference type="ARBA" id="ARBA00022963"/>
    </source>
</evidence>
<comment type="similarity">
    <text evidence="14">Belongs to the enoyl-CoA hydratase/isomerase family.</text>
</comment>
<dbReference type="NCBIfam" id="TIGR02437">
    <property type="entry name" value="FadB"/>
    <property type="match status" value="1"/>
</dbReference>
<keyword evidence="11" id="KW-0456">Lyase</keyword>
<dbReference type="UniPathway" id="UPA00659"/>
<dbReference type="InterPro" id="IPR001753">
    <property type="entry name" value="Enoyl-CoA_hydra/iso"/>
</dbReference>
<comment type="similarity">
    <text evidence="3">In the N-terminal section; belongs to the enoyl-CoA hydratase/isomerase family.</text>
</comment>
<evidence type="ECO:0000256" key="8">
    <source>
        <dbReference type="ARBA" id="ARBA00023027"/>
    </source>
</evidence>
<evidence type="ECO:0000256" key="2">
    <source>
        <dbReference type="ARBA" id="ARBA00007005"/>
    </source>
</evidence>
<dbReference type="RefSeq" id="WP_077315263.1">
    <property type="nucleotide sequence ID" value="NZ_AP024887.1"/>
</dbReference>
<evidence type="ECO:0000256" key="5">
    <source>
        <dbReference type="ARBA" id="ARBA00022832"/>
    </source>
</evidence>
<organism evidence="17 18">
    <name type="scientific">Vibrio palustris</name>
    <dbReference type="NCBI Taxonomy" id="1918946"/>
    <lineage>
        <taxon>Bacteria</taxon>
        <taxon>Pseudomonadati</taxon>
        <taxon>Pseudomonadota</taxon>
        <taxon>Gammaproteobacteria</taxon>
        <taxon>Vibrionales</taxon>
        <taxon>Vibrionaceae</taxon>
        <taxon>Vibrio</taxon>
    </lineage>
</organism>
<dbReference type="SUPFAM" id="SSF52096">
    <property type="entry name" value="ClpP/crotonase"/>
    <property type="match status" value="1"/>
</dbReference>
<keyword evidence="12" id="KW-0511">Multifunctional enzyme</keyword>
<reference evidence="17 18" key="1">
    <citation type="submission" date="2017-02" db="EMBL/GenBank/DDBJ databases">
        <authorList>
            <person name="Peterson S.W."/>
        </authorList>
    </citation>
    <scope>NUCLEOTIDE SEQUENCE [LARGE SCALE GENOMIC DNA]</scope>
    <source>
        <strain evidence="17 18">CECT 9027</strain>
    </source>
</reference>
<proteinExistence type="inferred from homology"/>
<accession>A0A1R4B7I1</accession>
<evidence type="ECO:0000256" key="14">
    <source>
        <dbReference type="RuleBase" id="RU003707"/>
    </source>
</evidence>
<evidence type="ECO:0000256" key="9">
    <source>
        <dbReference type="ARBA" id="ARBA00023098"/>
    </source>
</evidence>
<comment type="catalytic activity">
    <reaction evidence="13">
        <text>a (3S)-3-hydroxyacyl-CoA + NAD(+) = a 3-oxoacyl-CoA + NADH + H(+)</text>
        <dbReference type="Rhea" id="RHEA:22432"/>
        <dbReference type="ChEBI" id="CHEBI:15378"/>
        <dbReference type="ChEBI" id="CHEBI:57318"/>
        <dbReference type="ChEBI" id="CHEBI:57540"/>
        <dbReference type="ChEBI" id="CHEBI:57945"/>
        <dbReference type="ChEBI" id="CHEBI:90726"/>
        <dbReference type="EC" id="1.1.1.35"/>
    </reaction>
</comment>
<keyword evidence="10" id="KW-0413">Isomerase</keyword>
<dbReference type="GO" id="GO:0006635">
    <property type="term" value="P:fatty acid beta-oxidation"/>
    <property type="evidence" value="ECO:0007669"/>
    <property type="project" value="UniProtKB-UniPathway"/>
</dbReference>
<protein>
    <recommendedName>
        <fullName evidence="4">enoyl-CoA hydratase</fullName>
        <ecNumber evidence="4">4.2.1.17</ecNumber>
    </recommendedName>
</protein>
<dbReference type="InterPro" id="IPR006108">
    <property type="entry name" value="3HC_DH_C"/>
</dbReference>
<dbReference type="Gene3D" id="1.10.1040.50">
    <property type="match status" value="1"/>
</dbReference>
<dbReference type="PROSITE" id="PS00067">
    <property type="entry name" value="3HCDH"/>
    <property type="match status" value="1"/>
</dbReference>
<dbReference type="SUPFAM" id="SSF48179">
    <property type="entry name" value="6-phosphogluconate dehydrogenase C-terminal domain-like"/>
    <property type="match status" value="2"/>
</dbReference>
<name>A0A1R4B7I1_9VIBR</name>
<dbReference type="Pfam" id="PF02737">
    <property type="entry name" value="3HCDH_N"/>
    <property type="match status" value="1"/>
</dbReference>
<dbReference type="OrthoDB" id="5389341at2"/>
<dbReference type="GO" id="GO:0016509">
    <property type="term" value="F:long-chain (3S)-3-hydroxyacyl-CoA dehydrogenase (NAD+) activity"/>
    <property type="evidence" value="ECO:0007669"/>
    <property type="project" value="TreeGrafter"/>
</dbReference>
<dbReference type="GO" id="GO:0008692">
    <property type="term" value="F:3-hydroxybutyryl-CoA epimerase activity"/>
    <property type="evidence" value="ECO:0007669"/>
    <property type="project" value="InterPro"/>
</dbReference>
<evidence type="ECO:0000256" key="11">
    <source>
        <dbReference type="ARBA" id="ARBA00023239"/>
    </source>
</evidence>
<feature type="domain" description="3-hydroxyacyl-CoA dehydrogenase NAD binding" evidence="16">
    <location>
        <begin position="314"/>
        <end position="493"/>
    </location>
</feature>
<dbReference type="PROSITE" id="PS00166">
    <property type="entry name" value="ENOYL_COA_HYDRATASE"/>
    <property type="match status" value="1"/>
</dbReference>
<keyword evidence="6" id="KW-0442">Lipid degradation</keyword>
<keyword evidence="18" id="KW-1185">Reference proteome</keyword>
<dbReference type="InterPro" id="IPR012799">
    <property type="entry name" value="FadB"/>
</dbReference>
<dbReference type="AlphaFoldDB" id="A0A1R4B7I1"/>
<dbReference type="Proteomes" id="UP000189475">
    <property type="component" value="Unassembled WGS sequence"/>
</dbReference>
<evidence type="ECO:0000313" key="18">
    <source>
        <dbReference type="Proteomes" id="UP000189475"/>
    </source>
</evidence>
<evidence type="ECO:0000256" key="12">
    <source>
        <dbReference type="ARBA" id="ARBA00023268"/>
    </source>
</evidence>
<dbReference type="InterPro" id="IPR050136">
    <property type="entry name" value="FA_oxidation_alpha_subunit"/>
</dbReference>
<keyword evidence="8" id="KW-0520">NAD</keyword>
<dbReference type="Gene3D" id="3.90.226.10">
    <property type="entry name" value="2-enoyl-CoA Hydratase, Chain A, domain 1"/>
    <property type="match status" value="1"/>
</dbReference>
<evidence type="ECO:0000256" key="1">
    <source>
        <dbReference type="ARBA" id="ARBA00005005"/>
    </source>
</evidence>
<dbReference type="EC" id="4.2.1.17" evidence="4"/>
<dbReference type="InterPro" id="IPR036291">
    <property type="entry name" value="NAD(P)-bd_dom_sf"/>
</dbReference>
<dbReference type="Gene3D" id="3.40.50.720">
    <property type="entry name" value="NAD(P)-binding Rossmann-like Domain"/>
    <property type="match status" value="1"/>
</dbReference>
<evidence type="ECO:0000256" key="13">
    <source>
        <dbReference type="ARBA" id="ARBA00049556"/>
    </source>
</evidence>
<comment type="pathway">
    <text evidence="1">Lipid metabolism; fatty acid beta-oxidation.</text>
</comment>
<dbReference type="Pfam" id="PF00725">
    <property type="entry name" value="3HCDH"/>
    <property type="match status" value="2"/>
</dbReference>
<dbReference type="CDD" id="cd06558">
    <property type="entry name" value="crotonase-like"/>
    <property type="match status" value="1"/>
</dbReference>
<dbReference type="InterPro" id="IPR006180">
    <property type="entry name" value="3-OHacyl-CoA_DH_CS"/>
</dbReference>
<dbReference type="GO" id="GO:0004165">
    <property type="term" value="F:delta(3)-delta(2)-enoyl-CoA isomerase activity"/>
    <property type="evidence" value="ECO:0007669"/>
    <property type="project" value="InterPro"/>
</dbReference>
<evidence type="ECO:0000259" key="16">
    <source>
        <dbReference type="Pfam" id="PF02737"/>
    </source>
</evidence>
<dbReference type="PANTHER" id="PTHR43612:SF3">
    <property type="entry name" value="TRIFUNCTIONAL ENZYME SUBUNIT ALPHA, MITOCHONDRIAL"/>
    <property type="match status" value="1"/>
</dbReference>
<evidence type="ECO:0000256" key="4">
    <source>
        <dbReference type="ARBA" id="ARBA00012076"/>
    </source>
</evidence>
<dbReference type="InterPro" id="IPR008927">
    <property type="entry name" value="6-PGluconate_DH-like_C_sf"/>
</dbReference>
<dbReference type="GO" id="GO:0036125">
    <property type="term" value="C:fatty acid beta-oxidation multienzyme complex"/>
    <property type="evidence" value="ECO:0007669"/>
    <property type="project" value="InterPro"/>
</dbReference>
<dbReference type="PANTHER" id="PTHR43612">
    <property type="entry name" value="TRIFUNCTIONAL ENZYME SUBUNIT ALPHA"/>
    <property type="match status" value="1"/>
</dbReference>
<gene>
    <name evidence="17" type="primary">fadB</name>
    <name evidence="17" type="ORF">VPAL9027_02872</name>
</gene>
<feature type="domain" description="3-hydroxyacyl-CoA dehydrogenase C-terminal" evidence="15">
    <location>
        <begin position="495"/>
        <end position="591"/>
    </location>
</feature>
<dbReference type="SUPFAM" id="SSF51735">
    <property type="entry name" value="NAD(P)-binding Rossmann-fold domains"/>
    <property type="match status" value="1"/>
</dbReference>
<dbReference type="GO" id="GO:0070403">
    <property type="term" value="F:NAD+ binding"/>
    <property type="evidence" value="ECO:0007669"/>
    <property type="project" value="InterPro"/>
</dbReference>
<dbReference type="InterPro" id="IPR018376">
    <property type="entry name" value="Enoyl-CoA_hyd/isom_CS"/>
</dbReference>
<evidence type="ECO:0000256" key="7">
    <source>
        <dbReference type="ARBA" id="ARBA00023002"/>
    </source>
</evidence>
<comment type="similarity">
    <text evidence="2">In the central section; belongs to the 3-hydroxyacyl-CoA dehydrogenase family.</text>
</comment>
<sequence length="731" mass="80451">MIYQHNGITLTLHPNSIIELCFCASGSVNKLDLNTLTSLNSALDVINTYDDCRGVILTSNKASFIVGADITQFLTLFNAPEAELIAWLQYANHVFNRLEDLAIPTISVLSGYVLGGGCECVLTTDFRIGDTTTKIGLPETKLGIIPGFGGTVRLPRLIGVDNALEAITQGKQLTANQALSAGLLDAIVESDSLFNSAITTLSQAIKHPEIWQARRARKTKPLLLAESEQALSFSMAKSLVKMKVGAHYPAPLAAIDTIMKAANQSRDQAQQIETQSFVTLVKLPSAHALVGLFLNDQFIKNRYTLNKTPPADKKIAVIGAGIMGGGIAYQVASHDIPVILKDIQQEALTLGLNEVSGLLNKQLSRGKIDGPRQAHVLTHIQPTLSYQDIRLADTIIEAVVENPTVKCAVLSEIETQVSEHAIMASNTSTIPISELAKSLNNPERFCGMHFFNPVHRMPLVEIIRGEKTSQATIDHITSLAMSLGKTPVVVNDCPGFFVNRVLFPYFAAFRLLIRDGVDFVRIDTIMEERFGWPMGPAYLLDVVGLDTAYHAQQVMNQGYPTRFYTIEHDVLTLLYEQKLWGKKTQAGFYAYTTDKKGNVQKTPNENATSLIKSLPISTSTITDDEIIERMMIPMLNEVLLCLDENIVATPQEADTALVYGLGFPPFHGGPCQYLDTLGLDTFIQQLTKYQDLGPLYHQPASLKAMQKAHSRFYHQRYQADLPSVPSIEKEH</sequence>
<evidence type="ECO:0000256" key="3">
    <source>
        <dbReference type="ARBA" id="ARBA00008750"/>
    </source>
</evidence>
<dbReference type="InterPro" id="IPR029045">
    <property type="entry name" value="ClpP/crotonase-like_dom_sf"/>
</dbReference>
<keyword evidence="7" id="KW-0560">Oxidoreductase</keyword>
<dbReference type="GO" id="GO:0004300">
    <property type="term" value="F:enoyl-CoA hydratase activity"/>
    <property type="evidence" value="ECO:0007669"/>
    <property type="project" value="UniProtKB-EC"/>
</dbReference>
<dbReference type="NCBIfam" id="NF008727">
    <property type="entry name" value="PRK11730.1"/>
    <property type="match status" value="1"/>
</dbReference>
<keyword evidence="5" id="KW-0276">Fatty acid metabolism</keyword>
<evidence type="ECO:0000259" key="15">
    <source>
        <dbReference type="Pfam" id="PF00725"/>
    </source>
</evidence>
<evidence type="ECO:0000313" key="17">
    <source>
        <dbReference type="EMBL" id="SJL84872.1"/>
    </source>
</evidence>
<feature type="domain" description="3-hydroxyacyl-CoA dehydrogenase C-terminal" evidence="15">
    <location>
        <begin position="626"/>
        <end position="692"/>
    </location>
</feature>
<keyword evidence="9" id="KW-0443">Lipid metabolism</keyword>
<evidence type="ECO:0000256" key="10">
    <source>
        <dbReference type="ARBA" id="ARBA00023235"/>
    </source>
</evidence>